<dbReference type="PANTHER" id="PTHR23295">
    <property type="entry name" value="NUCLEAR RECEPTOR COACTIVATOR 5-RELATED"/>
    <property type="match status" value="1"/>
</dbReference>
<feature type="region of interest" description="Disordered" evidence="2">
    <location>
        <begin position="300"/>
        <end position="405"/>
    </location>
</feature>
<feature type="compositionally biased region" description="Low complexity" evidence="2">
    <location>
        <begin position="55"/>
        <end position="67"/>
    </location>
</feature>
<dbReference type="Gene3D" id="3.30.70.330">
    <property type="match status" value="1"/>
</dbReference>
<dbReference type="GO" id="GO:0003723">
    <property type="term" value="F:RNA binding"/>
    <property type="evidence" value="ECO:0007669"/>
    <property type="project" value="UniProtKB-UniRule"/>
</dbReference>
<feature type="region of interest" description="Disordered" evidence="2">
    <location>
        <begin position="421"/>
        <end position="481"/>
    </location>
</feature>
<feature type="region of interest" description="Disordered" evidence="2">
    <location>
        <begin position="700"/>
        <end position="811"/>
    </location>
</feature>
<dbReference type="InterPro" id="IPR035979">
    <property type="entry name" value="RBD_domain_sf"/>
</dbReference>
<dbReference type="InterPro" id="IPR052600">
    <property type="entry name" value="Nuc_rcpt_coact/corep"/>
</dbReference>
<feature type="compositionally biased region" description="Basic and acidic residues" evidence="2">
    <location>
        <begin position="721"/>
        <end position="740"/>
    </location>
</feature>
<feature type="compositionally biased region" description="Basic and acidic residues" evidence="2">
    <location>
        <begin position="752"/>
        <end position="764"/>
    </location>
</feature>
<comment type="caution">
    <text evidence="4">The sequence shown here is derived from an EMBL/GenBank/DDBJ whole genome shotgun (WGS) entry which is preliminary data.</text>
</comment>
<dbReference type="PROSITE" id="PS50102">
    <property type="entry name" value="RRM"/>
    <property type="match status" value="1"/>
</dbReference>
<feature type="compositionally biased region" description="Polar residues" evidence="2">
    <location>
        <begin position="328"/>
        <end position="342"/>
    </location>
</feature>
<dbReference type="InterPro" id="IPR000504">
    <property type="entry name" value="RRM_dom"/>
</dbReference>
<dbReference type="EMBL" id="JAFIMR010000003">
    <property type="protein sequence ID" value="KAI1880088.1"/>
    <property type="molecule type" value="Genomic_DNA"/>
</dbReference>
<dbReference type="Pfam" id="PF00076">
    <property type="entry name" value="RRM_1"/>
    <property type="match status" value="1"/>
</dbReference>
<organism evidence="4 5">
    <name type="scientific">Neoarthrinium moseri</name>
    <dbReference type="NCBI Taxonomy" id="1658444"/>
    <lineage>
        <taxon>Eukaryota</taxon>
        <taxon>Fungi</taxon>
        <taxon>Dikarya</taxon>
        <taxon>Ascomycota</taxon>
        <taxon>Pezizomycotina</taxon>
        <taxon>Sordariomycetes</taxon>
        <taxon>Xylariomycetidae</taxon>
        <taxon>Amphisphaeriales</taxon>
        <taxon>Apiosporaceae</taxon>
        <taxon>Neoarthrinium</taxon>
    </lineage>
</organism>
<dbReference type="InterPro" id="IPR012677">
    <property type="entry name" value="Nucleotide-bd_a/b_plait_sf"/>
</dbReference>
<reference evidence="4" key="1">
    <citation type="submission" date="2021-03" db="EMBL/GenBank/DDBJ databases">
        <title>Revisited historic fungal species revealed as producer of novel bioactive compounds through whole genome sequencing and comparative genomics.</title>
        <authorList>
            <person name="Vignolle G.A."/>
            <person name="Hochenegger N."/>
            <person name="Mach R.L."/>
            <person name="Mach-Aigner A.R."/>
            <person name="Javad Rahimi M."/>
            <person name="Salim K.A."/>
            <person name="Chan C.M."/>
            <person name="Lim L.B.L."/>
            <person name="Cai F."/>
            <person name="Druzhinina I.S."/>
            <person name="U'Ren J.M."/>
            <person name="Derntl C."/>
        </authorList>
    </citation>
    <scope>NUCLEOTIDE SEQUENCE</scope>
    <source>
        <strain evidence="4">TUCIM 5799</strain>
    </source>
</reference>
<evidence type="ECO:0000256" key="2">
    <source>
        <dbReference type="SAM" id="MobiDB-lite"/>
    </source>
</evidence>
<feature type="region of interest" description="Disordered" evidence="2">
    <location>
        <begin position="924"/>
        <end position="955"/>
    </location>
</feature>
<evidence type="ECO:0000259" key="3">
    <source>
        <dbReference type="PROSITE" id="PS50102"/>
    </source>
</evidence>
<feature type="compositionally biased region" description="Polar residues" evidence="2">
    <location>
        <begin position="381"/>
        <end position="404"/>
    </location>
</feature>
<feature type="compositionally biased region" description="Basic and acidic residues" evidence="2">
    <location>
        <begin position="700"/>
        <end position="714"/>
    </location>
</feature>
<evidence type="ECO:0000313" key="5">
    <source>
        <dbReference type="Proteomes" id="UP000829685"/>
    </source>
</evidence>
<evidence type="ECO:0000313" key="4">
    <source>
        <dbReference type="EMBL" id="KAI1880088.1"/>
    </source>
</evidence>
<protein>
    <recommendedName>
        <fullName evidence="3">RRM domain-containing protein</fullName>
    </recommendedName>
</protein>
<dbReference type="SUPFAM" id="SSF54928">
    <property type="entry name" value="RNA-binding domain, RBD"/>
    <property type="match status" value="1"/>
</dbReference>
<dbReference type="Proteomes" id="UP000829685">
    <property type="component" value="Unassembled WGS sequence"/>
</dbReference>
<evidence type="ECO:0000256" key="1">
    <source>
        <dbReference type="PROSITE-ProRule" id="PRU00176"/>
    </source>
</evidence>
<feature type="compositionally biased region" description="Polar residues" evidence="2">
    <location>
        <begin position="589"/>
        <end position="607"/>
    </location>
</feature>
<feature type="compositionally biased region" description="Low complexity" evidence="2">
    <location>
        <begin position="496"/>
        <end position="505"/>
    </location>
</feature>
<dbReference type="AlphaFoldDB" id="A0A9P9WVQ1"/>
<dbReference type="SMART" id="SM00360">
    <property type="entry name" value="RRM"/>
    <property type="match status" value="1"/>
</dbReference>
<feature type="region of interest" description="Disordered" evidence="2">
    <location>
        <begin position="589"/>
        <end position="609"/>
    </location>
</feature>
<proteinExistence type="predicted"/>
<accession>A0A9P9WVQ1</accession>
<feature type="compositionally biased region" description="Polar residues" evidence="2">
    <location>
        <begin position="32"/>
        <end position="42"/>
    </location>
</feature>
<feature type="region of interest" description="Disordered" evidence="2">
    <location>
        <begin position="496"/>
        <end position="534"/>
    </location>
</feature>
<keyword evidence="5" id="KW-1185">Reference proteome</keyword>
<name>A0A9P9WVQ1_9PEZI</name>
<feature type="region of interest" description="Disordered" evidence="2">
    <location>
        <begin position="1"/>
        <end position="97"/>
    </location>
</feature>
<sequence length="1064" mass="112961">MNLREEWPPASRAPGTRNAKIARADDEPLENFFSSSQQQTHAPSRLPSGQPPVTSPEVSSSPASTLSDPVSVDSLHPASPEVPRHHQPPQDPPPPIHLICQAHLLYLGTLQPPPASIINNSFERPVNTRHISARPASQSCKTADSFLRALPQPEVEAYVSLGWALLRFAQSQSRHASVSDGCLSTVPSAQDALQHLRLATSPSIPPIVRLVLGTPTLATPAAFSASPSLTATLAVSELGADQARVEYSFRSKAYTHVPGLMTDHQPEITATADLTPESPKPINLSSPMAVPTLQDQADSLSTMGLSPTLDRAAPAGTADEAHVPPSVPSTAQDLSSSSTNDALTRDAVDASQSQAEYTENADEGLGLGQSTQTDAEHTRNSDASNPSSGNAEQDAPSSDSNAVTSEAVDANAANRDASILQPDQASTSGQDPTPSALAPSHPQPAQDATESDATAMPAETSPQDQSAAATSASNDASSTGEGIDIQALVDKITASSAAAEPTTEAINPTTPGGASAQSSLPPKPPASQQPSAADLRAEEIRRFPSNVAQPLQQGTSMSYSYPAPGTVADAPGYNPSQVYADPGASMSITPQYGVSPTSATNPQSSSQRWDDFLKEERKYVSEAKWDRFPDGSRLFIGNLSSERVSKREVFDIFSRYGRLAQISLKQAYGFVQYHTVVEGQAAMDALQGIEISGRKIHLEFSRAQKKDGDNDRRGNRGSRGGNERGRDNDRYDGRRKDGYRPRSPSPARGGHNRQDSYGRDRGHWEPPSNYSRRGRSRSPGPYTGGNYRQRSPSPHRRGPPTSEADLDIPRRYGGEVPDVQLLLLQEVNRDFVTWVQGAFSQRGLKVDVMFVNPRLPRDLVIQRQVVEGVLAVCELDFRTQGLAKIPLQTYDRSAGRHNTRYDQYQDLDPPIAAEIVLRIKSQAQQPSPAGYGGGSYPPGAYASAPQPQYAPQPHQAYPAAAPANLNLGGLDNATLQKVLSAIQGAPQGGTSAHMGAVAPGVDVNAVLNALSANGAAAAPSHQQPMAYPGAAAPSIPGNPGAAPGNPADQAHVQNIMAQLSRYRQ</sequence>
<feature type="region of interest" description="Disordered" evidence="2">
    <location>
        <begin position="1019"/>
        <end position="1048"/>
    </location>
</feature>
<feature type="compositionally biased region" description="Polar residues" evidence="2">
    <location>
        <begin position="421"/>
        <end position="433"/>
    </location>
</feature>
<feature type="compositionally biased region" description="Low complexity" evidence="2">
    <location>
        <begin position="1028"/>
        <end position="1047"/>
    </location>
</feature>
<dbReference type="PANTHER" id="PTHR23295:SF6">
    <property type="entry name" value="NEOSIN, ISOFORM A"/>
    <property type="match status" value="1"/>
</dbReference>
<gene>
    <name evidence="4" type="ORF">JX265_001709</name>
</gene>
<feature type="compositionally biased region" description="Low complexity" evidence="2">
    <location>
        <begin position="937"/>
        <end position="955"/>
    </location>
</feature>
<feature type="compositionally biased region" description="Low complexity" evidence="2">
    <location>
        <begin position="463"/>
        <end position="479"/>
    </location>
</feature>
<feature type="compositionally biased region" description="Low complexity" evidence="2">
    <location>
        <begin position="766"/>
        <end position="785"/>
    </location>
</feature>
<keyword evidence="1" id="KW-0694">RNA-binding</keyword>
<feature type="domain" description="RRM" evidence="3">
    <location>
        <begin position="632"/>
        <end position="703"/>
    </location>
</feature>